<comment type="caution">
    <text evidence="2">The sequence shown here is derived from an EMBL/GenBank/DDBJ whole genome shotgun (WGS) entry which is preliminary data.</text>
</comment>
<evidence type="ECO:0000256" key="1">
    <source>
        <dbReference type="SAM" id="MobiDB-lite"/>
    </source>
</evidence>
<organism evidence="2 3">
    <name type="scientific">Sphaerosporella brunnea</name>
    <dbReference type="NCBI Taxonomy" id="1250544"/>
    <lineage>
        <taxon>Eukaryota</taxon>
        <taxon>Fungi</taxon>
        <taxon>Dikarya</taxon>
        <taxon>Ascomycota</taxon>
        <taxon>Pezizomycotina</taxon>
        <taxon>Pezizomycetes</taxon>
        <taxon>Pezizales</taxon>
        <taxon>Pyronemataceae</taxon>
        <taxon>Sphaerosporella</taxon>
    </lineage>
</organism>
<dbReference type="Proteomes" id="UP000326924">
    <property type="component" value="Unassembled WGS sequence"/>
</dbReference>
<sequence length="137" mass="14663">MNSHSDNGTLTPPPVAQLNDVEFETLLQSFLSFPPTNEGSSSSALTVADLLGTPLARELGFHPESFASVSPEPEAEQSEMSQILSCETPSLSPYSNSRRTSPSATSKTPTVFDIDESGGCDVLRLIPTQDFDILNTD</sequence>
<feature type="compositionally biased region" description="Polar residues" evidence="1">
    <location>
        <begin position="78"/>
        <end position="109"/>
    </location>
</feature>
<keyword evidence="3" id="KW-1185">Reference proteome</keyword>
<evidence type="ECO:0000313" key="3">
    <source>
        <dbReference type="Proteomes" id="UP000326924"/>
    </source>
</evidence>
<reference evidence="2 3" key="1">
    <citation type="submission" date="2019-09" db="EMBL/GenBank/DDBJ databases">
        <title>Draft genome of the ectomycorrhizal ascomycete Sphaerosporella brunnea.</title>
        <authorList>
            <consortium name="DOE Joint Genome Institute"/>
            <person name="Benucci G.M."/>
            <person name="Marozzi G."/>
            <person name="Antonielli L."/>
            <person name="Sanchez S."/>
            <person name="Marco P."/>
            <person name="Wang X."/>
            <person name="Falini L.B."/>
            <person name="Barry K."/>
            <person name="Haridas S."/>
            <person name="Lipzen A."/>
            <person name="Labutti K."/>
            <person name="Grigoriev I.V."/>
            <person name="Murat C."/>
            <person name="Martin F."/>
            <person name="Albertini E."/>
            <person name="Donnini D."/>
            <person name="Bonito G."/>
        </authorList>
    </citation>
    <scope>NUCLEOTIDE SEQUENCE [LARGE SCALE GENOMIC DNA]</scope>
    <source>
        <strain evidence="2 3">Sb_GMNB300</strain>
    </source>
</reference>
<proteinExistence type="predicted"/>
<dbReference type="AlphaFoldDB" id="A0A5J5EIV6"/>
<protein>
    <submittedName>
        <fullName evidence="2">Uncharacterized protein</fullName>
    </submittedName>
</protein>
<gene>
    <name evidence="2" type="ORF">FN846DRAFT_894251</name>
</gene>
<accession>A0A5J5EIV6</accession>
<evidence type="ECO:0000313" key="2">
    <source>
        <dbReference type="EMBL" id="KAA8895320.1"/>
    </source>
</evidence>
<name>A0A5J5EIV6_9PEZI</name>
<dbReference type="EMBL" id="VXIS01000272">
    <property type="protein sequence ID" value="KAA8895320.1"/>
    <property type="molecule type" value="Genomic_DNA"/>
</dbReference>
<feature type="region of interest" description="Disordered" evidence="1">
    <location>
        <begin position="63"/>
        <end position="112"/>
    </location>
</feature>
<dbReference type="InParanoid" id="A0A5J5EIV6"/>